<dbReference type="InParanoid" id="A0A061ER60"/>
<protein>
    <submittedName>
        <fullName evidence="1">Cysteine-rich RLK (RECEPTOR-like protein kinase) 8</fullName>
    </submittedName>
</protein>
<keyword evidence="2" id="KW-1185">Reference proteome</keyword>
<reference evidence="1 2" key="1">
    <citation type="journal article" date="2013" name="Genome Biol.">
        <title>The genome sequence of the most widely cultivated cacao type and its use to identify candidate genes regulating pod color.</title>
        <authorList>
            <person name="Motamayor J.C."/>
            <person name="Mockaitis K."/>
            <person name="Schmutz J."/>
            <person name="Haiminen N."/>
            <person name="Iii D.L."/>
            <person name="Cornejo O."/>
            <person name="Findley S.D."/>
            <person name="Zheng P."/>
            <person name="Utro F."/>
            <person name="Royaert S."/>
            <person name="Saski C."/>
            <person name="Jenkins J."/>
            <person name="Podicheti R."/>
            <person name="Zhao M."/>
            <person name="Scheffler B.E."/>
            <person name="Stack J.C."/>
            <person name="Feltus F.A."/>
            <person name="Mustiga G.M."/>
            <person name="Amores F."/>
            <person name="Phillips W."/>
            <person name="Marelli J.P."/>
            <person name="May G.D."/>
            <person name="Shapiro H."/>
            <person name="Ma J."/>
            <person name="Bustamante C.D."/>
            <person name="Schnell R.J."/>
            <person name="Main D."/>
            <person name="Gilbert D."/>
            <person name="Parida L."/>
            <person name="Kuhn D.N."/>
        </authorList>
    </citation>
    <scope>NUCLEOTIDE SEQUENCE [LARGE SCALE GENOMIC DNA]</scope>
    <source>
        <strain evidence="2">cv. Matina 1-6</strain>
    </source>
</reference>
<dbReference type="OMA" id="MEAVWIK"/>
<organism evidence="1 2">
    <name type="scientific">Theobroma cacao</name>
    <name type="common">Cacao</name>
    <name type="synonym">Cocoa</name>
    <dbReference type="NCBI Taxonomy" id="3641"/>
    <lineage>
        <taxon>Eukaryota</taxon>
        <taxon>Viridiplantae</taxon>
        <taxon>Streptophyta</taxon>
        <taxon>Embryophyta</taxon>
        <taxon>Tracheophyta</taxon>
        <taxon>Spermatophyta</taxon>
        <taxon>Magnoliopsida</taxon>
        <taxon>eudicotyledons</taxon>
        <taxon>Gunneridae</taxon>
        <taxon>Pentapetalae</taxon>
        <taxon>rosids</taxon>
        <taxon>malvids</taxon>
        <taxon>Malvales</taxon>
        <taxon>Malvaceae</taxon>
        <taxon>Byttnerioideae</taxon>
        <taxon>Theobroma</taxon>
    </lineage>
</organism>
<dbReference type="Gramene" id="EOY07331">
    <property type="protein sequence ID" value="EOY07331"/>
    <property type="gene ID" value="TCM_021790"/>
</dbReference>
<name>A0A061ER60_THECC</name>
<proteinExistence type="predicted"/>
<dbReference type="AlphaFoldDB" id="A0A061ER60"/>
<dbReference type="STRING" id="3641.A0A061ER60"/>
<keyword evidence="1" id="KW-0808">Transferase</keyword>
<dbReference type="Proteomes" id="UP000026915">
    <property type="component" value="Chromosome 5"/>
</dbReference>
<evidence type="ECO:0000313" key="2">
    <source>
        <dbReference type="Proteomes" id="UP000026915"/>
    </source>
</evidence>
<dbReference type="GO" id="GO:0016301">
    <property type="term" value="F:kinase activity"/>
    <property type="evidence" value="ECO:0007669"/>
    <property type="project" value="UniProtKB-KW"/>
</dbReference>
<dbReference type="PANTHER" id="PTHR11439">
    <property type="entry name" value="GAG-POL-RELATED RETROTRANSPOSON"/>
    <property type="match status" value="1"/>
</dbReference>
<dbReference type="HOGENOM" id="CLU_001650_6_0_1"/>
<sequence length="196" mass="21983">MYSCKVVDLPLNTGNKLNKEDDSGKADGMLYKSMVSSLLYLSATRLDLMFATNLLSRFMQNPSVCHFTVAKSVLRYIKGSIDDSKSTNGFCFSFGNALFCWNIKKQDIVAQSFTKAEYKATAAAANQDIWLRKLLIDLGFKQEKATQINVDNQSAIAIARNPVQHGKTKHIRVKYHAFRESVKEGEIQLANCPIDM</sequence>
<dbReference type="EMBL" id="CM001883">
    <property type="protein sequence ID" value="EOY07331.1"/>
    <property type="molecule type" value="Genomic_DNA"/>
</dbReference>
<accession>A0A061ER60</accession>
<dbReference type="PANTHER" id="PTHR11439:SF502">
    <property type="entry name" value="SECRETED RXLR EFFECTOR PROTEIN 161-LIKE"/>
    <property type="match status" value="1"/>
</dbReference>
<keyword evidence="1" id="KW-0418">Kinase</keyword>
<dbReference type="CDD" id="cd09272">
    <property type="entry name" value="RNase_HI_RT_Ty1"/>
    <property type="match status" value="1"/>
</dbReference>
<dbReference type="eggNOG" id="KOG0017">
    <property type="taxonomic scope" value="Eukaryota"/>
</dbReference>
<gene>
    <name evidence="1" type="ORF">TCM_021790</name>
</gene>
<evidence type="ECO:0000313" key="1">
    <source>
        <dbReference type="EMBL" id="EOY07331.1"/>
    </source>
</evidence>